<reference evidence="1 2" key="1">
    <citation type="submission" date="2020-08" db="EMBL/GenBank/DDBJ databases">
        <title>Genomic Encyclopedia of Type Strains, Phase IV (KMG-IV): sequencing the most valuable type-strain genomes for metagenomic binning, comparative biology and taxonomic classification.</title>
        <authorList>
            <person name="Goeker M."/>
        </authorList>
    </citation>
    <scope>NUCLEOTIDE SEQUENCE [LARGE SCALE GENOMIC DNA]</scope>
    <source>
        <strain evidence="1 2">DSM 22975</strain>
    </source>
</reference>
<protein>
    <submittedName>
        <fullName evidence="1">Putative transcriptional regulator</fullName>
    </submittedName>
</protein>
<name>A0A841GLU4_9GAMM</name>
<evidence type="ECO:0000313" key="1">
    <source>
        <dbReference type="EMBL" id="MBB6054463.1"/>
    </source>
</evidence>
<evidence type="ECO:0000313" key="2">
    <source>
        <dbReference type="Proteomes" id="UP000585721"/>
    </source>
</evidence>
<proteinExistence type="predicted"/>
<dbReference type="InterPro" id="IPR036388">
    <property type="entry name" value="WH-like_DNA-bd_sf"/>
</dbReference>
<sequence>MGSSGTQGRKNEYCSQGGLWSDWKHKGGILQIPTWVFMCDDFKTLNNASVRVLIALLCQYNGANNGDLSATKAEMIKHGIRSSDTINRSVKELIEHGFIVKTRNGYAGVDGRRMCSLYALTWLRVDDIGIKSGDKWIPTVKGTKRALRLDFSGPYDGSIQYEAA</sequence>
<keyword evidence="2" id="KW-1185">Reference proteome</keyword>
<dbReference type="AlphaFoldDB" id="A0A841GLU4"/>
<dbReference type="RefSeq" id="WP_188025266.1">
    <property type="nucleotide sequence ID" value="NZ_JACHGR010000001.1"/>
</dbReference>
<accession>A0A841GLU4</accession>
<comment type="caution">
    <text evidence="1">The sequence shown here is derived from an EMBL/GenBank/DDBJ whole genome shotgun (WGS) entry which is preliminary data.</text>
</comment>
<dbReference type="Gene3D" id="1.10.10.10">
    <property type="entry name" value="Winged helix-like DNA-binding domain superfamily/Winged helix DNA-binding domain"/>
    <property type="match status" value="1"/>
</dbReference>
<organism evidence="1 2">
    <name type="scientific">Tolumonas osonensis</name>
    <dbReference type="NCBI Taxonomy" id="675874"/>
    <lineage>
        <taxon>Bacteria</taxon>
        <taxon>Pseudomonadati</taxon>
        <taxon>Pseudomonadota</taxon>
        <taxon>Gammaproteobacteria</taxon>
        <taxon>Aeromonadales</taxon>
        <taxon>Aeromonadaceae</taxon>
        <taxon>Tolumonas</taxon>
    </lineage>
</organism>
<dbReference type="EMBL" id="JACHGR010000001">
    <property type="protein sequence ID" value="MBB6054463.1"/>
    <property type="molecule type" value="Genomic_DNA"/>
</dbReference>
<dbReference type="Proteomes" id="UP000585721">
    <property type="component" value="Unassembled WGS sequence"/>
</dbReference>
<gene>
    <name evidence="1" type="ORF">HNR75_000328</name>
</gene>